<feature type="transmembrane region" description="Helical" evidence="2">
    <location>
        <begin position="12"/>
        <end position="37"/>
    </location>
</feature>
<evidence type="ECO:0000256" key="2">
    <source>
        <dbReference type="SAM" id="Phobius"/>
    </source>
</evidence>
<evidence type="ECO:0000313" key="4">
    <source>
        <dbReference type="Proteomes" id="UP001500416"/>
    </source>
</evidence>
<feature type="transmembrane region" description="Helical" evidence="2">
    <location>
        <begin position="303"/>
        <end position="321"/>
    </location>
</feature>
<keyword evidence="2" id="KW-1133">Transmembrane helix</keyword>
<proteinExistence type="predicted"/>
<protein>
    <submittedName>
        <fullName evidence="3">ABC transporter permease</fullName>
    </submittedName>
</protein>
<gene>
    <name evidence="3" type="ORF">GCM10010492_31900</name>
</gene>
<feature type="transmembrane region" description="Helical" evidence="2">
    <location>
        <begin position="218"/>
        <end position="236"/>
    </location>
</feature>
<keyword evidence="2" id="KW-0472">Membrane</keyword>
<dbReference type="Proteomes" id="UP001500416">
    <property type="component" value="Unassembled WGS sequence"/>
</dbReference>
<dbReference type="EMBL" id="BAAABU010000005">
    <property type="protein sequence ID" value="GAA0230923.1"/>
    <property type="molecule type" value="Genomic_DNA"/>
</dbReference>
<keyword evidence="2" id="KW-0812">Transmembrane</keyword>
<organism evidence="3 4">
    <name type="scientific">Saccharothrix mutabilis subsp. mutabilis</name>
    <dbReference type="NCBI Taxonomy" id="66855"/>
    <lineage>
        <taxon>Bacteria</taxon>
        <taxon>Bacillati</taxon>
        <taxon>Actinomycetota</taxon>
        <taxon>Actinomycetes</taxon>
        <taxon>Pseudonocardiales</taxon>
        <taxon>Pseudonocardiaceae</taxon>
        <taxon>Saccharothrix</taxon>
    </lineage>
</organism>
<dbReference type="RefSeq" id="WP_343934568.1">
    <property type="nucleotide sequence ID" value="NZ_BAAABU010000005.1"/>
</dbReference>
<name>A0ABN0TV09_9PSEU</name>
<sequence>MATPQDRPPAVVAVAAAVVAVAAAVVGALVALVLGLVTFGVQATVHPADVPLAVAVGADAPPQLRAVADKLAGADAAEVAWRVAAPDEARDLLKAQDVYGVLELAPGSATVVLSGAVNPSGTQVAQQVLTGVAQGAGLPAEVVTLDPASAAGRTAPLAASALLWIGGLVAGAAFTVLSARSRARVGVGARLLGATTAAVLAVAVVAGFFAWWDPALPLGWDVLGYLALVAVSFALLQTGLLRVLGLRAMAVLAPLYLMAPAVAGQVPELLNPAYRALLWSWTPFRFSTEGLRALLQNGTLEAAQVWVFVGIALAGLLILLLPAMEAQPDLADGVAVSGGATPSRGEAASESARRVVLPADRKG</sequence>
<evidence type="ECO:0000256" key="1">
    <source>
        <dbReference type="SAM" id="MobiDB-lite"/>
    </source>
</evidence>
<reference evidence="3 4" key="1">
    <citation type="journal article" date="2019" name="Int. J. Syst. Evol. Microbiol.">
        <title>The Global Catalogue of Microorganisms (GCM) 10K type strain sequencing project: providing services to taxonomists for standard genome sequencing and annotation.</title>
        <authorList>
            <consortium name="The Broad Institute Genomics Platform"/>
            <consortium name="The Broad Institute Genome Sequencing Center for Infectious Disease"/>
            <person name="Wu L."/>
            <person name="Ma J."/>
        </authorList>
    </citation>
    <scope>NUCLEOTIDE SEQUENCE [LARGE SCALE GENOMIC DNA]</scope>
    <source>
        <strain evidence="3 4">JCM 3380</strain>
    </source>
</reference>
<feature type="region of interest" description="Disordered" evidence="1">
    <location>
        <begin position="337"/>
        <end position="363"/>
    </location>
</feature>
<feature type="transmembrane region" description="Helical" evidence="2">
    <location>
        <begin position="157"/>
        <end position="179"/>
    </location>
</feature>
<evidence type="ECO:0000313" key="3">
    <source>
        <dbReference type="EMBL" id="GAA0230923.1"/>
    </source>
</evidence>
<feature type="transmembrane region" description="Helical" evidence="2">
    <location>
        <begin position="191"/>
        <end position="212"/>
    </location>
</feature>
<comment type="caution">
    <text evidence="3">The sequence shown here is derived from an EMBL/GenBank/DDBJ whole genome shotgun (WGS) entry which is preliminary data.</text>
</comment>
<accession>A0ABN0TV09</accession>
<keyword evidence="4" id="KW-1185">Reference proteome</keyword>